<evidence type="ECO:0000256" key="1">
    <source>
        <dbReference type="SAM" id="MobiDB-lite"/>
    </source>
</evidence>
<dbReference type="PATRIC" id="fig|1227465.4.peg.1345"/>
<evidence type="ECO:0000313" key="2">
    <source>
        <dbReference type="EMBL" id="ELZ44663.1"/>
    </source>
</evidence>
<dbReference type="OrthoDB" id="313493at2157"/>
<dbReference type="InterPro" id="IPR006311">
    <property type="entry name" value="TAT_signal"/>
</dbReference>
<proteinExistence type="predicted"/>
<sequence>MDEPTPSRRRLLAGAVAGGVAAAAGCLGVGVDGDSEGGGGSELRFSLSRVEGSLRDRYVHGRDDPPENWDGAALDAAMAGESYTTQWRKPFFATPDDPAYVVDGGTYYRLGSVVVDEVGETYHVLRLFAVDGDSDPSATDDDTESAVDAGEDGDLPDADKRAVRIAHFAARARGNVGGYAVGLVQRGGYAYRNETARAESALLGDDGPERVVYRDTTYRVEIERERFHEAVYRPTAEAVAESSERMEAILRATFVGPRVASDELSAEARRIVEQADAAEYAETHPYSEEYVELLRAIDARPYIDGNVRKDAGVGETEEEMIRYGDEYYERYLRISGGGEN</sequence>
<gene>
    <name evidence="2" type="ORF">C463_06882</name>
</gene>
<name>M0EC94_9EURY</name>
<dbReference type="PROSITE" id="PS51318">
    <property type="entry name" value="TAT"/>
    <property type="match status" value="1"/>
</dbReference>
<evidence type="ECO:0000313" key="3">
    <source>
        <dbReference type="Proteomes" id="UP000011586"/>
    </source>
</evidence>
<dbReference type="Proteomes" id="UP000011586">
    <property type="component" value="Unassembled WGS sequence"/>
</dbReference>
<accession>M0EC94</accession>
<protein>
    <submittedName>
        <fullName evidence="2">Uncharacterized protein</fullName>
    </submittedName>
</protein>
<dbReference type="RefSeq" id="WP_008442287.1">
    <property type="nucleotide sequence ID" value="NZ_AOJK01000036.1"/>
</dbReference>
<comment type="caution">
    <text evidence="2">The sequence shown here is derived from an EMBL/GenBank/DDBJ whole genome shotgun (WGS) entry which is preliminary data.</text>
</comment>
<dbReference type="EMBL" id="AOJK01000036">
    <property type="protein sequence ID" value="ELZ44663.1"/>
    <property type="molecule type" value="Genomic_DNA"/>
</dbReference>
<feature type="region of interest" description="Disordered" evidence="1">
    <location>
        <begin position="133"/>
        <end position="156"/>
    </location>
</feature>
<reference evidence="2 3" key="1">
    <citation type="journal article" date="2014" name="PLoS Genet.">
        <title>Phylogenetically driven sequencing of extremely halophilic archaea reveals strategies for static and dynamic osmo-response.</title>
        <authorList>
            <person name="Becker E.A."/>
            <person name="Seitzer P.M."/>
            <person name="Tritt A."/>
            <person name="Larsen D."/>
            <person name="Krusor M."/>
            <person name="Yao A.I."/>
            <person name="Wu D."/>
            <person name="Madern D."/>
            <person name="Eisen J.A."/>
            <person name="Darling A.E."/>
            <person name="Facciotti M.T."/>
        </authorList>
    </citation>
    <scope>NUCLEOTIDE SEQUENCE [LARGE SCALE GENOMIC DNA]</scope>
    <source>
        <strain evidence="2 3">DSM 19288</strain>
    </source>
</reference>
<dbReference type="AlphaFoldDB" id="M0EC94"/>
<keyword evidence="3" id="KW-1185">Reference proteome</keyword>
<organism evidence="2 3">
    <name type="scientific">Halorubrum californiense DSM 19288</name>
    <dbReference type="NCBI Taxonomy" id="1227465"/>
    <lineage>
        <taxon>Archaea</taxon>
        <taxon>Methanobacteriati</taxon>
        <taxon>Methanobacteriota</taxon>
        <taxon>Stenosarchaea group</taxon>
        <taxon>Halobacteria</taxon>
        <taxon>Halobacteriales</taxon>
        <taxon>Haloferacaceae</taxon>
        <taxon>Halorubrum</taxon>
    </lineage>
</organism>